<gene>
    <name evidence="3" type="ORF">JFL75_17180</name>
</gene>
<dbReference type="InterPro" id="IPR032533">
    <property type="entry name" value="DUF4954"/>
</dbReference>
<sequence length="759" mass="85282">MNSVKVIPSERYGYDFIPPEYLPADKDEYWLRNQQNPSIRRTWRRLKSHEIEVLVKNENYCSDWDNFLVSDPFEPGLIRNSSFHGLIRIGILRDVLLQHHDFRIPAGIRNSTVISCDIGDDPAIQDCTYISHYIIGDRVILSRIDEMQTTNHAKFGNGVLKDGEKEDIRIWIDVMNEAGGRSVLPFVDMIPADAYLWAAYRDDTALTAKLMEITQNQYGGHRGSYGTVGSGSVIKSCGIIKDTAVGSGAYIKGANKLKNITILSSEDEPSQVGEGVEMVNGIVGYGSHVFYGSKAVRFVMGRNCNLKYGARLIHSVMGDNSTVSCCEILNNLIFPVHEQHHNNSFLIASLIQGMSNMAAGATIGSNHNSRANDGEIRAGRGFWPGLSVTLKHSSRFASFVLISKGDYPYELNITLPFSLVNNNTKKDRLEVMPAYFWLYNMYALERNSWKTAARDKRLKKIQLIETDYLAPDTAEEIIEALGFLENWMVKAGLSGEEELNRTEGNGYGPPDSGGDPEDPEYAYIPAADEEIPCTGLERHSRGTVILKPRKARAAYRDMLRYYSVKTLIGYMESRPDMDFGDLKREMEDREPGWAAAAASHGRVRDWTNLGGQIVPSFRIDNLREQIRCGEMRSWDDIHAEYGRMASLYPLDKARHAWSVLALLRNEDGTGEKSGGSGGMDSSGFRDELFYAGKTKKWLTGQVYLSRAKDFNDPFRAITYRNRAEMEQVTGAPDGNFFVNLMREELAKFEASVTRLAARL</sequence>
<reference evidence="3" key="1">
    <citation type="submission" date="2021-01" db="EMBL/GenBank/DDBJ databases">
        <title>Description of Breznakiella homolactica.</title>
        <authorList>
            <person name="Song Y."/>
            <person name="Brune A."/>
        </authorList>
    </citation>
    <scope>NUCLEOTIDE SEQUENCE</scope>
    <source>
        <strain evidence="3">RmG30</strain>
    </source>
</reference>
<protein>
    <submittedName>
        <fullName evidence="3">DUF4954 family protein</fullName>
    </submittedName>
</protein>
<feature type="region of interest" description="Disordered" evidence="1">
    <location>
        <begin position="499"/>
        <end position="519"/>
    </location>
</feature>
<dbReference type="AlphaFoldDB" id="A0A7T8B9N0"/>
<evidence type="ECO:0000313" key="4">
    <source>
        <dbReference type="Proteomes" id="UP000595917"/>
    </source>
</evidence>
<evidence type="ECO:0000313" key="3">
    <source>
        <dbReference type="EMBL" id="QQO08642.1"/>
    </source>
</evidence>
<proteinExistence type="predicted"/>
<dbReference type="EMBL" id="CP067089">
    <property type="protein sequence ID" value="QQO08642.1"/>
    <property type="molecule type" value="Genomic_DNA"/>
</dbReference>
<keyword evidence="4" id="KW-1185">Reference proteome</keyword>
<dbReference type="Pfam" id="PF16314">
    <property type="entry name" value="DUF4954"/>
    <property type="match status" value="1"/>
</dbReference>
<dbReference type="KEGG" id="bhc:JFL75_17180"/>
<evidence type="ECO:0000259" key="2">
    <source>
        <dbReference type="Pfam" id="PF16314"/>
    </source>
</evidence>
<organism evidence="3 4">
    <name type="scientific">Breznakiella homolactica</name>
    <dbReference type="NCBI Taxonomy" id="2798577"/>
    <lineage>
        <taxon>Bacteria</taxon>
        <taxon>Pseudomonadati</taxon>
        <taxon>Spirochaetota</taxon>
        <taxon>Spirochaetia</taxon>
        <taxon>Spirochaetales</taxon>
        <taxon>Breznakiellaceae</taxon>
        <taxon>Breznakiella</taxon>
    </lineage>
</organism>
<dbReference type="Proteomes" id="UP000595917">
    <property type="component" value="Chromosome"/>
</dbReference>
<accession>A0A7T8B9N0</accession>
<name>A0A7T8B9N0_9SPIR</name>
<evidence type="ECO:0000256" key="1">
    <source>
        <dbReference type="SAM" id="MobiDB-lite"/>
    </source>
</evidence>
<feature type="domain" description="DUF4954" evidence="2">
    <location>
        <begin position="43"/>
        <end position="486"/>
    </location>
</feature>
<dbReference type="RefSeq" id="WP_215625948.1">
    <property type="nucleotide sequence ID" value="NZ_CP067089.2"/>
</dbReference>